<organism evidence="1 2">
    <name type="scientific">Buddleja alternifolia</name>
    <dbReference type="NCBI Taxonomy" id="168488"/>
    <lineage>
        <taxon>Eukaryota</taxon>
        <taxon>Viridiplantae</taxon>
        <taxon>Streptophyta</taxon>
        <taxon>Embryophyta</taxon>
        <taxon>Tracheophyta</taxon>
        <taxon>Spermatophyta</taxon>
        <taxon>Magnoliopsida</taxon>
        <taxon>eudicotyledons</taxon>
        <taxon>Gunneridae</taxon>
        <taxon>Pentapetalae</taxon>
        <taxon>asterids</taxon>
        <taxon>lamiids</taxon>
        <taxon>Lamiales</taxon>
        <taxon>Scrophulariaceae</taxon>
        <taxon>Buddlejeae</taxon>
        <taxon>Buddleja</taxon>
    </lineage>
</organism>
<proteinExistence type="predicted"/>
<gene>
    <name evidence="1" type="ORF">BUALT_Bualt12G0051100</name>
</gene>
<evidence type="ECO:0000313" key="2">
    <source>
        <dbReference type="Proteomes" id="UP000826271"/>
    </source>
</evidence>
<keyword evidence="2" id="KW-1185">Reference proteome</keyword>
<reference evidence="1" key="1">
    <citation type="submission" date="2019-10" db="EMBL/GenBank/DDBJ databases">
        <authorList>
            <person name="Zhang R."/>
            <person name="Pan Y."/>
            <person name="Wang J."/>
            <person name="Ma R."/>
            <person name="Yu S."/>
        </authorList>
    </citation>
    <scope>NUCLEOTIDE SEQUENCE</scope>
    <source>
        <strain evidence="1">LA-IB0</strain>
        <tissue evidence="1">Leaf</tissue>
    </source>
</reference>
<dbReference type="EMBL" id="WHWC01000012">
    <property type="protein sequence ID" value="KAG8372292.1"/>
    <property type="molecule type" value="Genomic_DNA"/>
</dbReference>
<name>A0AAV6WVG7_9LAMI</name>
<evidence type="ECO:0000313" key="1">
    <source>
        <dbReference type="EMBL" id="KAG8372292.1"/>
    </source>
</evidence>
<dbReference type="Proteomes" id="UP000826271">
    <property type="component" value="Unassembled WGS sequence"/>
</dbReference>
<dbReference type="AlphaFoldDB" id="A0AAV6WVG7"/>
<accession>A0AAV6WVG7</accession>
<comment type="caution">
    <text evidence="1">The sequence shown here is derived from an EMBL/GenBank/DDBJ whole genome shotgun (WGS) entry which is preliminary data.</text>
</comment>
<sequence>MVMTWLVNAMEFQVFKLTLKLREICQGEKSVTKYLNSLKRPWQDLNLFNYDYEWKSPEDYNHYKKKIEHSRIFKFVIELNVEFDEVRVELLVDNHFPPLEKYFMKFEEKKVGNLLGKIKPNKTVENSALLHMLILVEWFRKNWGKNPVLCVTIAISQSTHVKPAENCMENQQSGKEKMSTRVCQPLHMKSRLLLLSTSNWITS</sequence>
<protein>
    <submittedName>
        <fullName evidence="1">Uncharacterized protein</fullName>
    </submittedName>
</protein>